<dbReference type="EMBL" id="CM023481">
    <property type="protein sequence ID" value="KAH6948319.1"/>
    <property type="molecule type" value="Genomic_DNA"/>
</dbReference>
<comment type="caution">
    <text evidence="1">The sequence shown here is derived from an EMBL/GenBank/DDBJ whole genome shotgun (WGS) entry which is preliminary data.</text>
</comment>
<evidence type="ECO:0000313" key="2">
    <source>
        <dbReference type="Proteomes" id="UP000821845"/>
    </source>
</evidence>
<dbReference type="Proteomes" id="UP000821845">
    <property type="component" value="Chromosome 1"/>
</dbReference>
<accession>A0ACB7TQK1</accession>
<sequence length="239" mass="25985">MTSSTPLRLGNSHAKKKALKTSPHGKVEEAHFAWFMDLQAKSIPVGRDLLQQKARSFVCLFGDDEFKASSGRLSCFKERRGIVGKMLNGEASSTNMAVVGDWLFCACRTTPRALGEKSSEHSDVHRGVAAVSQGPETAEAAPDSASAVHQHEDAWEYLRSVDEVPIEMSFSDYVSTDANVVTTVVTTEVLDAKDISRLVSSMKGEVPEDVDDTEKSEAPIPTPRQVMAALDLLRQFAGT</sequence>
<evidence type="ECO:0000313" key="1">
    <source>
        <dbReference type="EMBL" id="KAH6948319.1"/>
    </source>
</evidence>
<protein>
    <submittedName>
        <fullName evidence="1">Uncharacterized protein</fullName>
    </submittedName>
</protein>
<gene>
    <name evidence="1" type="ORF">HPB50_023427</name>
</gene>
<reference evidence="1" key="1">
    <citation type="submission" date="2020-05" db="EMBL/GenBank/DDBJ databases">
        <title>Large-scale comparative analyses of tick genomes elucidate their genetic diversity and vector capacities.</title>
        <authorList>
            <person name="Jia N."/>
            <person name="Wang J."/>
            <person name="Shi W."/>
            <person name="Du L."/>
            <person name="Sun Y."/>
            <person name="Zhan W."/>
            <person name="Jiang J."/>
            <person name="Wang Q."/>
            <person name="Zhang B."/>
            <person name="Ji P."/>
            <person name="Sakyi L.B."/>
            <person name="Cui X."/>
            <person name="Yuan T."/>
            <person name="Jiang B."/>
            <person name="Yang W."/>
            <person name="Lam T.T.-Y."/>
            <person name="Chang Q."/>
            <person name="Ding S."/>
            <person name="Wang X."/>
            <person name="Zhu J."/>
            <person name="Ruan X."/>
            <person name="Zhao L."/>
            <person name="Wei J."/>
            <person name="Que T."/>
            <person name="Du C."/>
            <person name="Cheng J."/>
            <person name="Dai P."/>
            <person name="Han X."/>
            <person name="Huang E."/>
            <person name="Gao Y."/>
            <person name="Liu J."/>
            <person name="Shao H."/>
            <person name="Ye R."/>
            <person name="Li L."/>
            <person name="Wei W."/>
            <person name="Wang X."/>
            <person name="Wang C."/>
            <person name="Yang T."/>
            <person name="Huo Q."/>
            <person name="Li W."/>
            <person name="Guo W."/>
            <person name="Chen H."/>
            <person name="Zhou L."/>
            <person name="Ni X."/>
            <person name="Tian J."/>
            <person name="Zhou Y."/>
            <person name="Sheng Y."/>
            <person name="Liu T."/>
            <person name="Pan Y."/>
            <person name="Xia L."/>
            <person name="Li J."/>
            <person name="Zhao F."/>
            <person name="Cao W."/>
        </authorList>
    </citation>
    <scope>NUCLEOTIDE SEQUENCE</scope>
    <source>
        <strain evidence="1">Hyas-2018</strain>
    </source>
</reference>
<name>A0ACB7TQK1_HYAAI</name>
<organism evidence="1 2">
    <name type="scientific">Hyalomma asiaticum</name>
    <name type="common">Tick</name>
    <dbReference type="NCBI Taxonomy" id="266040"/>
    <lineage>
        <taxon>Eukaryota</taxon>
        <taxon>Metazoa</taxon>
        <taxon>Ecdysozoa</taxon>
        <taxon>Arthropoda</taxon>
        <taxon>Chelicerata</taxon>
        <taxon>Arachnida</taxon>
        <taxon>Acari</taxon>
        <taxon>Parasitiformes</taxon>
        <taxon>Ixodida</taxon>
        <taxon>Ixodoidea</taxon>
        <taxon>Ixodidae</taxon>
        <taxon>Hyalomminae</taxon>
        <taxon>Hyalomma</taxon>
    </lineage>
</organism>
<proteinExistence type="predicted"/>
<keyword evidence="2" id="KW-1185">Reference proteome</keyword>